<dbReference type="Gene3D" id="2.20.25.90">
    <property type="entry name" value="ADC-like domains"/>
    <property type="match status" value="1"/>
</dbReference>
<dbReference type="SUPFAM" id="SSF53706">
    <property type="entry name" value="Formate dehydrogenase/DMSO reductase, domains 1-3"/>
    <property type="match status" value="1"/>
</dbReference>
<dbReference type="GO" id="GO:0051536">
    <property type="term" value="F:iron-sulfur cluster binding"/>
    <property type="evidence" value="ECO:0007669"/>
    <property type="project" value="UniProtKB-KW"/>
</dbReference>
<dbReference type="Gene3D" id="3.40.228.10">
    <property type="entry name" value="Dimethylsulfoxide Reductase, domain 2"/>
    <property type="match status" value="1"/>
</dbReference>
<dbReference type="InterPro" id="IPR050612">
    <property type="entry name" value="Prok_Mopterin_Oxidored"/>
</dbReference>
<dbReference type="EMBL" id="NSIT01000061">
    <property type="protein sequence ID" value="PJE79553.1"/>
    <property type="molecule type" value="Genomic_DNA"/>
</dbReference>
<keyword evidence="4" id="KW-0411">Iron-sulfur</keyword>
<dbReference type="InterPro" id="IPR006657">
    <property type="entry name" value="MoPterin_dinucl-bd_dom"/>
</dbReference>
<evidence type="ECO:0000256" key="1">
    <source>
        <dbReference type="ARBA" id="ARBA00010312"/>
    </source>
</evidence>
<proteinExistence type="inferred from homology"/>
<dbReference type="InterPro" id="IPR009010">
    <property type="entry name" value="Asp_de-COase-like_dom_sf"/>
</dbReference>
<name>A0A2H9T8K9_9ZZZZ</name>
<evidence type="ECO:0000256" key="2">
    <source>
        <dbReference type="ARBA" id="ARBA00022723"/>
    </source>
</evidence>
<dbReference type="Gene3D" id="2.40.40.20">
    <property type="match status" value="1"/>
</dbReference>
<dbReference type="GO" id="GO:0016491">
    <property type="term" value="F:oxidoreductase activity"/>
    <property type="evidence" value="ECO:0007669"/>
    <property type="project" value="InterPro"/>
</dbReference>
<dbReference type="InterPro" id="IPR006656">
    <property type="entry name" value="Mopterin_OxRdtase"/>
</dbReference>
<dbReference type="Pfam" id="PF00384">
    <property type="entry name" value="Molybdopterin"/>
    <property type="match status" value="1"/>
</dbReference>
<dbReference type="PROSITE" id="PS51669">
    <property type="entry name" value="4FE4S_MOW_BIS_MGD"/>
    <property type="match status" value="1"/>
</dbReference>
<dbReference type="GO" id="GO:0043546">
    <property type="term" value="F:molybdopterin cofactor binding"/>
    <property type="evidence" value="ECO:0007669"/>
    <property type="project" value="InterPro"/>
</dbReference>
<dbReference type="SMART" id="SM00926">
    <property type="entry name" value="Molybdop_Fe4S4"/>
    <property type="match status" value="1"/>
</dbReference>
<organism evidence="6">
    <name type="scientific">invertebrate metagenome</name>
    <dbReference type="NCBI Taxonomy" id="1711999"/>
    <lineage>
        <taxon>unclassified sequences</taxon>
        <taxon>metagenomes</taxon>
        <taxon>organismal metagenomes</taxon>
    </lineage>
</organism>
<evidence type="ECO:0000256" key="3">
    <source>
        <dbReference type="ARBA" id="ARBA00023004"/>
    </source>
</evidence>
<gene>
    <name evidence="6" type="ORF">CI610_01458</name>
</gene>
<keyword evidence="2" id="KW-0479">Metal-binding</keyword>
<dbReference type="GO" id="GO:0046872">
    <property type="term" value="F:metal ion binding"/>
    <property type="evidence" value="ECO:0007669"/>
    <property type="project" value="UniProtKB-KW"/>
</dbReference>
<evidence type="ECO:0000256" key="4">
    <source>
        <dbReference type="ARBA" id="ARBA00023014"/>
    </source>
</evidence>
<sequence>MSVDFIPLFQDQVATTCSLCGINCRIIVKAESAGKLSVTGDKRDTVTHGAICKKGRDAITLMGHPDRLRSPLKHCGKKGEGKWQTISWQEAFDYTAEQFRRIQEGWEPNSLFMAYGYSKDFMYTQLLRLANRLNTVSLAGPETVCWAPTKLGCEYTLGFYPGHDIHAQTKCVVLWGVNKYKTRFTDLVSIQNALQSGTKMVCIDPQYTRHAAKSDYWLAVKPGADLALAMAMLKVIIKEKLYDNGFVSQWCYGFDALQQSLSEYSLPFFAQQCGIDAEDIRSVARLYACSKPSVIITGNALDHNSDSFQVNRSIAMLMAITGNIDVPGGQYQSNSVPLVSGRWPYDEQDVNELSPQARSKSAGTPLLPEYFRATSQGLIRAMLTDQPYPIKGGIVVGANPMTSWPDTHKVHEALSGLEFLAVSELFMTPTAMMADIVFPAASFLEFDGVTQGQDGSVRFQQKVMKVGDCKPDYAIIAGIGAAMKVMEAPAEEVFWNGFLKTGEVNYSTLKNKGIVYPSEVSKHYRKYENAGFPTESGKVELCSDVLAAMGTDRLPVYRQLVPDNPDYPMRLTGSKPKHYMFSHGRQSACLRKAHPYPEVRIHPDTATQLQLREGEEVAIEVPGGKVIYQRLKTDNYLALNVAVADLSWWFPEQGEKSLGNVFHSNVNVLTSIEPGSYGWGEAGSFMINGLPCRLKSLNGKNDL</sequence>
<keyword evidence="3" id="KW-0408">Iron</keyword>
<dbReference type="EC" id="4.2.1.112" evidence="6"/>
<keyword evidence="6" id="KW-0456">Lyase</keyword>
<evidence type="ECO:0000313" key="6">
    <source>
        <dbReference type="EMBL" id="PJE79553.1"/>
    </source>
</evidence>
<protein>
    <submittedName>
        <fullName evidence="6">Acetylene hydratase</fullName>
        <ecNumber evidence="6">4.2.1.112</ecNumber>
    </submittedName>
</protein>
<dbReference type="PANTHER" id="PTHR43742">
    <property type="entry name" value="TRIMETHYLAMINE-N-OXIDE REDUCTASE"/>
    <property type="match status" value="1"/>
</dbReference>
<dbReference type="GO" id="GO:0018818">
    <property type="term" value="F:acetylene hydratase activity"/>
    <property type="evidence" value="ECO:0007669"/>
    <property type="project" value="UniProtKB-EC"/>
</dbReference>
<comment type="similarity">
    <text evidence="1">Belongs to the prokaryotic molybdopterin-containing oxidoreductase family.</text>
</comment>
<evidence type="ECO:0000259" key="5">
    <source>
        <dbReference type="PROSITE" id="PS51669"/>
    </source>
</evidence>
<dbReference type="Pfam" id="PF04879">
    <property type="entry name" value="Molybdop_Fe4S4"/>
    <property type="match status" value="1"/>
</dbReference>
<accession>A0A2H9T8K9</accession>
<dbReference type="SUPFAM" id="SSF50692">
    <property type="entry name" value="ADC-like"/>
    <property type="match status" value="1"/>
</dbReference>
<dbReference type="InterPro" id="IPR006963">
    <property type="entry name" value="Mopterin_OxRdtase_4Fe-4S_dom"/>
</dbReference>
<dbReference type="AlphaFoldDB" id="A0A2H9T8K9"/>
<dbReference type="Pfam" id="PF01568">
    <property type="entry name" value="Molydop_binding"/>
    <property type="match status" value="1"/>
</dbReference>
<dbReference type="Gene3D" id="3.40.50.740">
    <property type="match status" value="1"/>
</dbReference>
<reference evidence="6" key="1">
    <citation type="journal article" date="2017" name="Appl. Environ. Microbiol.">
        <title>Molecular characterization of an Endozoicomonas-like organism causing infection in king scallop Pecten maximus L.</title>
        <authorList>
            <person name="Cano I."/>
            <person name="van Aerle R."/>
            <person name="Ross S."/>
            <person name="Verner-Jeffreys D.W."/>
            <person name="Paley R.K."/>
            <person name="Rimmer G."/>
            <person name="Ryder D."/>
            <person name="Hooper P."/>
            <person name="Stone D."/>
            <person name="Feist S.W."/>
        </authorList>
    </citation>
    <scope>NUCLEOTIDE SEQUENCE</scope>
</reference>
<comment type="caution">
    <text evidence="6">The sequence shown here is derived from an EMBL/GenBank/DDBJ whole genome shotgun (WGS) entry which is preliminary data.</text>
</comment>
<feature type="domain" description="4Fe-4S Mo/W bis-MGD-type" evidence="5">
    <location>
        <begin position="10"/>
        <end position="66"/>
    </location>
</feature>